<proteinExistence type="inferred from homology"/>
<dbReference type="RefSeq" id="WP_090365689.1">
    <property type="nucleotide sequence ID" value="NZ_FNEM01000010.1"/>
</dbReference>
<dbReference type="InterPro" id="IPR036685">
    <property type="entry name" value="YehU-like_sf"/>
</dbReference>
<dbReference type="Proteomes" id="UP000199527">
    <property type="component" value="Unassembled WGS sequence"/>
</dbReference>
<dbReference type="InterPro" id="IPR010648">
    <property type="entry name" value="UPF0270"/>
</dbReference>
<keyword evidence="3" id="KW-1185">Reference proteome</keyword>
<dbReference type="OrthoDB" id="6401640at2"/>
<evidence type="ECO:0000313" key="3">
    <source>
        <dbReference type="Proteomes" id="UP000199527"/>
    </source>
</evidence>
<organism evidence="2 3">
    <name type="scientific">Ferrimonas sediminum</name>
    <dbReference type="NCBI Taxonomy" id="718193"/>
    <lineage>
        <taxon>Bacteria</taxon>
        <taxon>Pseudomonadati</taxon>
        <taxon>Pseudomonadota</taxon>
        <taxon>Gammaproteobacteria</taxon>
        <taxon>Alteromonadales</taxon>
        <taxon>Ferrimonadaceae</taxon>
        <taxon>Ferrimonas</taxon>
    </lineage>
</organism>
<dbReference type="AlphaFoldDB" id="A0A1G8V5S5"/>
<gene>
    <name evidence="2" type="ORF">SAMN04488540_11085</name>
</gene>
<evidence type="ECO:0008006" key="4">
    <source>
        <dbReference type="Google" id="ProtNLM"/>
    </source>
</evidence>
<name>A0A1G8V5S5_9GAMM</name>
<accession>A0A1G8V5S5</accession>
<protein>
    <recommendedName>
        <fullName evidence="4">YheU family protein</fullName>
    </recommendedName>
</protein>
<evidence type="ECO:0000256" key="1">
    <source>
        <dbReference type="ARBA" id="ARBA00006450"/>
    </source>
</evidence>
<sequence>MLIPYHDLKSALSPEAFANLIKEYLLQQIGDQGFDQLDGDSVDQALPRIEAALKRGELVVEFSEEEESVAIRTAESLPMRG</sequence>
<dbReference type="Gene3D" id="1.10.10.610">
    <property type="entry name" value="YehU-like"/>
    <property type="match status" value="1"/>
</dbReference>
<evidence type="ECO:0000313" key="2">
    <source>
        <dbReference type="EMBL" id="SDJ60520.1"/>
    </source>
</evidence>
<dbReference type="EMBL" id="FNEM01000010">
    <property type="protein sequence ID" value="SDJ60520.1"/>
    <property type="molecule type" value="Genomic_DNA"/>
</dbReference>
<dbReference type="Pfam" id="PF06794">
    <property type="entry name" value="UPF0270"/>
    <property type="match status" value="1"/>
</dbReference>
<comment type="similarity">
    <text evidence="1">Belongs to the UPF0270 family.</text>
</comment>
<reference evidence="3" key="1">
    <citation type="submission" date="2016-10" db="EMBL/GenBank/DDBJ databases">
        <authorList>
            <person name="Varghese N."/>
            <person name="Submissions S."/>
        </authorList>
    </citation>
    <scope>NUCLEOTIDE SEQUENCE [LARGE SCALE GENOMIC DNA]</scope>
    <source>
        <strain evidence="3">DSM 23317</strain>
    </source>
</reference>
<dbReference type="SUPFAM" id="SSF118001">
    <property type="entry name" value="YehU-like"/>
    <property type="match status" value="1"/>
</dbReference>